<dbReference type="SUPFAM" id="SSF53335">
    <property type="entry name" value="S-adenosyl-L-methionine-dependent methyltransferases"/>
    <property type="match status" value="1"/>
</dbReference>
<dbReference type="Pfam" id="PF13649">
    <property type="entry name" value="Methyltransf_25"/>
    <property type="match status" value="1"/>
</dbReference>
<feature type="domain" description="Methyltransferase" evidence="1">
    <location>
        <begin position="63"/>
        <end position="134"/>
    </location>
</feature>
<dbReference type="Proteomes" id="UP001500483">
    <property type="component" value="Unassembled WGS sequence"/>
</dbReference>
<evidence type="ECO:0000313" key="2">
    <source>
        <dbReference type="EMBL" id="GAA3356326.1"/>
    </source>
</evidence>
<keyword evidence="2" id="KW-0808">Transferase</keyword>
<accession>A0ABP6RNS2</accession>
<proteinExistence type="predicted"/>
<dbReference type="InterPro" id="IPR041698">
    <property type="entry name" value="Methyltransf_25"/>
</dbReference>
<dbReference type="GO" id="GO:0008168">
    <property type="term" value="F:methyltransferase activity"/>
    <property type="evidence" value="ECO:0007669"/>
    <property type="project" value="UniProtKB-KW"/>
</dbReference>
<evidence type="ECO:0000313" key="3">
    <source>
        <dbReference type="Proteomes" id="UP001500483"/>
    </source>
</evidence>
<name>A0ABP6RNS2_9PSEU</name>
<keyword evidence="3" id="KW-1185">Reference proteome</keyword>
<dbReference type="RefSeq" id="WP_344925740.1">
    <property type="nucleotide sequence ID" value="NZ_BAAAYK010000038.1"/>
</dbReference>
<reference evidence="3" key="1">
    <citation type="journal article" date="2019" name="Int. J. Syst. Evol. Microbiol.">
        <title>The Global Catalogue of Microorganisms (GCM) 10K type strain sequencing project: providing services to taxonomists for standard genome sequencing and annotation.</title>
        <authorList>
            <consortium name="The Broad Institute Genomics Platform"/>
            <consortium name="The Broad Institute Genome Sequencing Center for Infectious Disease"/>
            <person name="Wu L."/>
            <person name="Ma J."/>
        </authorList>
    </citation>
    <scope>NUCLEOTIDE SEQUENCE [LARGE SCALE GENOMIC DNA]</scope>
    <source>
        <strain evidence="3">JCM 9687</strain>
    </source>
</reference>
<sequence>MNSQGDSGGETLEINEPRLIKCIEEGEPDIGALWEFCVHFEFERDLAVESIAKWIGPPEGKRVLDCACGSGFPGIELAQRGYDVTCSDGSAAMLRHFERNARLAGVELTPELLTWDGLVQRYEDSFDVVLCRGGGSYLYGGTWDDDASPDSEALVDSLRQFVGCVRPGGGRLYIDITRAEDLERTEPQVTRRPRMVVGGHVVELSETVTPHPETGMRVWNSELRVDGNVYEFERRSHYLPHEQLVAVLEKAGLSEVNREVIPGEHYDVFSGVRA</sequence>
<evidence type="ECO:0000259" key="1">
    <source>
        <dbReference type="Pfam" id="PF13649"/>
    </source>
</evidence>
<dbReference type="CDD" id="cd02440">
    <property type="entry name" value="AdoMet_MTases"/>
    <property type="match status" value="1"/>
</dbReference>
<protein>
    <submittedName>
        <fullName evidence="2">Class I SAM-dependent methyltransferase</fullName>
    </submittedName>
</protein>
<gene>
    <name evidence="2" type="ORF">GCM10020366_19950</name>
</gene>
<organism evidence="2 3">
    <name type="scientific">Saccharopolyspora gregorii</name>
    <dbReference type="NCBI Taxonomy" id="33914"/>
    <lineage>
        <taxon>Bacteria</taxon>
        <taxon>Bacillati</taxon>
        <taxon>Actinomycetota</taxon>
        <taxon>Actinomycetes</taxon>
        <taxon>Pseudonocardiales</taxon>
        <taxon>Pseudonocardiaceae</taxon>
        <taxon>Saccharopolyspora</taxon>
    </lineage>
</organism>
<comment type="caution">
    <text evidence="2">The sequence shown here is derived from an EMBL/GenBank/DDBJ whole genome shotgun (WGS) entry which is preliminary data.</text>
</comment>
<dbReference type="Gene3D" id="3.40.50.150">
    <property type="entry name" value="Vaccinia Virus protein VP39"/>
    <property type="match status" value="1"/>
</dbReference>
<dbReference type="GO" id="GO:0032259">
    <property type="term" value="P:methylation"/>
    <property type="evidence" value="ECO:0007669"/>
    <property type="project" value="UniProtKB-KW"/>
</dbReference>
<keyword evidence="2" id="KW-0489">Methyltransferase</keyword>
<dbReference type="InterPro" id="IPR029063">
    <property type="entry name" value="SAM-dependent_MTases_sf"/>
</dbReference>
<dbReference type="EMBL" id="BAAAYK010000038">
    <property type="protein sequence ID" value="GAA3356326.1"/>
    <property type="molecule type" value="Genomic_DNA"/>
</dbReference>